<dbReference type="GO" id="GO:0000160">
    <property type="term" value="P:phosphorelay signal transduction system"/>
    <property type="evidence" value="ECO:0007669"/>
    <property type="project" value="InterPro"/>
</dbReference>
<dbReference type="PROSITE" id="PS50110">
    <property type="entry name" value="RESPONSE_REGULATORY"/>
    <property type="match status" value="1"/>
</dbReference>
<evidence type="ECO:0000259" key="4">
    <source>
        <dbReference type="PROSITE" id="PS50043"/>
    </source>
</evidence>
<dbReference type="SMART" id="SM00448">
    <property type="entry name" value="REC"/>
    <property type="match status" value="1"/>
</dbReference>
<dbReference type="PANTHER" id="PTHR44591:SF3">
    <property type="entry name" value="RESPONSE REGULATORY DOMAIN-CONTAINING PROTEIN"/>
    <property type="match status" value="1"/>
</dbReference>
<name>A0A7G5VUF5_9RHOD</name>
<dbReference type="Gene3D" id="1.10.10.10">
    <property type="entry name" value="Winged helix-like DNA-binding domain superfamily/Winged helix DNA-binding domain"/>
    <property type="match status" value="1"/>
</dbReference>
<organism evidence="6">
    <name type="scientific">Cyanidiococcus yangmingshanensis</name>
    <dbReference type="NCBI Taxonomy" id="2690220"/>
    <lineage>
        <taxon>Eukaryota</taxon>
        <taxon>Rhodophyta</taxon>
        <taxon>Bangiophyceae</taxon>
        <taxon>Cyanidiales</taxon>
        <taxon>Cyanidiaceae</taxon>
        <taxon>Cyanidiococcus</taxon>
    </lineage>
</organism>
<dbReference type="InterPro" id="IPR050595">
    <property type="entry name" value="Bact_response_regulator"/>
</dbReference>
<feature type="domain" description="HTH luxR-type" evidence="4">
    <location>
        <begin position="121"/>
        <end position="186"/>
    </location>
</feature>
<protein>
    <submittedName>
        <fullName evidence="6">OmpR-like transcriptional regulator</fullName>
    </submittedName>
</protein>
<keyword evidence="6" id="KW-0934">Plastid</keyword>
<dbReference type="SUPFAM" id="SSF46894">
    <property type="entry name" value="C-terminal effector domain of the bipartite response regulators"/>
    <property type="match status" value="1"/>
</dbReference>
<evidence type="ECO:0000259" key="5">
    <source>
        <dbReference type="PROSITE" id="PS50110"/>
    </source>
</evidence>
<dbReference type="RefSeq" id="YP_009968221.1">
    <property type="nucleotide sequence ID" value="NC_051883.1"/>
</dbReference>
<dbReference type="Gene3D" id="3.40.50.2300">
    <property type="match status" value="1"/>
</dbReference>
<dbReference type="Pfam" id="PF00072">
    <property type="entry name" value="Response_reg"/>
    <property type="match status" value="1"/>
</dbReference>
<dbReference type="InterPro" id="IPR001789">
    <property type="entry name" value="Sig_transdc_resp-reg_receiver"/>
</dbReference>
<dbReference type="InterPro" id="IPR000792">
    <property type="entry name" value="Tscrpt_reg_LuxR_C"/>
</dbReference>
<feature type="domain" description="Response regulatory" evidence="5">
    <location>
        <begin position="4"/>
        <end position="115"/>
    </location>
</feature>
<dbReference type="InterPro" id="IPR036388">
    <property type="entry name" value="WH-like_DNA-bd_sf"/>
</dbReference>
<evidence type="ECO:0000256" key="3">
    <source>
        <dbReference type="PROSITE-ProRule" id="PRU00169"/>
    </source>
</evidence>
<keyword evidence="6" id="KW-0150">Chloroplast</keyword>
<evidence type="ECO:0000313" key="6">
    <source>
        <dbReference type="EMBL" id="QMX77322.1"/>
    </source>
</evidence>
<sequence length="189" mass="22005">MSIQVLLIDDDKHLTKSLQQYFHSYGIKLLIAHNGKQGIEQLNLHHVDVVICDVMMPEMNGYEVLKWIQHKWRVILLTAKGLTQDRIYAYQLGCDAYITKPFDPDELLALILRHHQHLQWDWETTLELTPKQQHMLNGIAKGLLNKQLATSLAIAKRNVERYSSGLLNLTHTHNRAQLLIYILSHQIWT</sequence>
<dbReference type="GO" id="GO:0003677">
    <property type="term" value="F:DNA binding"/>
    <property type="evidence" value="ECO:0007669"/>
    <property type="project" value="UniProtKB-KW"/>
</dbReference>
<dbReference type="SMART" id="SM00421">
    <property type="entry name" value="HTH_LUXR"/>
    <property type="match status" value="1"/>
</dbReference>
<feature type="modified residue" description="4-aspartylphosphate" evidence="3">
    <location>
        <position position="53"/>
    </location>
</feature>
<evidence type="ECO:0000256" key="2">
    <source>
        <dbReference type="ARBA" id="ARBA00023125"/>
    </source>
</evidence>
<dbReference type="EMBL" id="MN431657">
    <property type="protein sequence ID" value="QMX77322.1"/>
    <property type="molecule type" value="Genomic_DNA"/>
</dbReference>
<geneLocation type="chloroplast" evidence="6"/>
<dbReference type="SUPFAM" id="SSF52172">
    <property type="entry name" value="CheY-like"/>
    <property type="match status" value="1"/>
</dbReference>
<dbReference type="AlphaFoldDB" id="A0A7G5VUF5"/>
<accession>A0A7G5VUF5</accession>
<dbReference type="InterPro" id="IPR016032">
    <property type="entry name" value="Sig_transdc_resp-reg_C-effctor"/>
</dbReference>
<keyword evidence="2" id="KW-0238">DNA-binding</keyword>
<dbReference type="GeneID" id="60450216"/>
<dbReference type="Pfam" id="PF00196">
    <property type="entry name" value="GerE"/>
    <property type="match status" value="1"/>
</dbReference>
<dbReference type="GO" id="GO:0006355">
    <property type="term" value="P:regulation of DNA-templated transcription"/>
    <property type="evidence" value="ECO:0007669"/>
    <property type="project" value="InterPro"/>
</dbReference>
<evidence type="ECO:0000256" key="1">
    <source>
        <dbReference type="ARBA" id="ARBA00022553"/>
    </source>
</evidence>
<dbReference type="InterPro" id="IPR011006">
    <property type="entry name" value="CheY-like_superfamily"/>
</dbReference>
<proteinExistence type="predicted"/>
<gene>
    <name evidence="6" type="primary">ycf29</name>
</gene>
<keyword evidence="1 3" id="KW-0597">Phosphoprotein</keyword>
<dbReference type="PANTHER" id="PTHR44591">
    <property type="entry name" value="STRESS RESPONSE REGULATOR PROTEIN 1"/>
    <property type="match status" value="1"/>
</dbReference>
<dbReference type="PROSITE" id="PS50043">
    <property type="entry name" value="HTH_LUXR_2"/>
    <property type="match status" value="1"/>
</dbReference>
<reference evidence="6" key="1">
    <citation type="submission" date="2019-09" db="EMBL/GenBank/DDBJ databases">
        <authorList>
            <person name="Liu S.-L."/>
            <person name="Chiang Y.-R."/>
            <person name="Fu H.-Y."/>
        </authorList>
    </citation>
    <scope>NUCLEOTIDE SEQUENCE</scope>
    <source>
        <strain evidence="6">THAL066</strain>
    </source>
</reference>